<keyword evidence="2" id="KW-0238">DNA-binding</keyword>
<evidence type="ECO:0000256" key="1">
    <source>
        <dbReference type="ARBA" id="ARBA00023015"/>
    </source>
</evidence>
<accession>A0ABY4KGZ9</accession>
<feature type="domain" description="HTH araC/xylS-type" evidence="5">
    <location>
        <begin position="366"/>
        <end position="475"/>
    </location>
</feature>
<reference evidence="6" key="1">
    <citation type="submission" date="2022-04" db="EMBL/GenBank/DDBJ databases">
        <title>Consumption of N2O by Flavobacterium azooxidireducens sp. nov. isolated from Decomposing Leaf Litter of Phragmites australis (Cav.).</title>
        <authorList>
            <person name="Behrendt U."/>
            <person name="Spanner T."/>
            <person name="Augustin J."/>
            <person name="Horn M.A."/>
            <person name="Kolb S."/>
            <person name="Ulrich A."/>
        </authorList>
    </citation>
    <scope>NUCLEOTIDE SEQUENCE</scope>
    <source>
        <strain evidence="6">IGB 4-14</strain>
    </source>
</reference>
<dbReference type="Gene3D" id="1.25.40.10">
    <property type="entry name" value="Tetratricopeptide repeat domain"/>
    <property type="match status" value="1"/>
</dbReference>
<sequence length="492" mass="57213">MKAKELLGNNPDETIKVGQHLVSLEDNHSKISAVKRLVSEAFLVKGDYHNALVYAFEAGYDFERLVIEDKIEVLLLKSSILYDLSLDAQGSTYLKQAGDFIAMIDDFSTKENFENKLILHKIMVLIRKQNFDKSIVLFKETNEFLNENADLKQEFDVVKGVVYFNLRQLDSAQIYFNKALDFSSKRKTENFFEKSVVLAEKSKVFFVEKNHQQAISLLNESLILANKINNVPLFRMVNKQLSVNYLVLNDKSNYQRYNNEFLILDGKLEQMEEESINSAFNLISEEYDLNFVAEENKAKNKLYIFLVGTVLLLVISIAFYLKNSWKRKRLNEIIKYLEISKNLFHKPATIEVKPSDKRMFIPIETEQLLLVKLKRFEQSTRFTSNDISLATLASQFDTNTKYLSEIINKHYEDNFNTYINKLRINYIIEKLKSDPNYIHYKISYLAEKCGFSSHSSFATVFKTITGITPATFIELLKEDLEKEKDEEVLDEV</sequence>
<name>A0ABY4KGZ9_9FLAO</name>
<dbReference type="RefSeq" id="WP_248435255.1">
    <property type="nucleotide sequence ID" value="NZ_CP096205.1"/>
</dbReference>
<dbReference type="InterPro" id="IPR018060">
    <property type="entry name" value="HTH_AraC"/>
</dbReference>
<keyword evidence="1" id="KW-0805">Transcription regulation</keyword>
<dbReference type="SMART" id="SM00342">
    <property type="entry name" value="HTH_ARAC"/>
    <property type="match status" value="1"/>
</dbReference>
<dbReference type="SUPFAM" id="SSF48452">
    <property type="entry name" value="TPR-like"/>
    <property type="match status" value="1"/>
</dbReference>
<evidence type="ECO:0000259" key="5">
    <source>
        <dbReference type="PROSITE" id="PS01124"/>
    </source>
</evidence>
<keyword evidence="3" id="KW-0804">Transcription</keyword>
<evidence type="ECO:0000256" key="2">
    <source>
        <dbReference type="ARBA" id="ARBA00023125"/>
    </source>
</evidence>
<evidence type="ECO:0000313" key="6">
    <source>
        <dbReference type="EMBL" id="UPQ79814.1"/>
    </source>
</evidence>
<dbReference type="EMBL" id="CP096205">
    <property type="protein sequence ID" value="UPQ79814.1"/>
    <property type="molecule type" value="Genomic_DNA"/>
</dbReference>
<evidence type="ECO:0000313" key="7">
    <source>
        <dbReference type="Proteomes" id="UP000830583"/>
    </source>
</evidence>
<gene>
    <name evidence="6" type="ORF">M0M57_03010</name>
</gene>
<keyword evidence="7" id="KW-1185">Reference proteome</keyword>
<keyword evidence="4" id="KW-1133">Transmembrane helix</keyword>
<keyword evidence="4" id="KW-0472">Membrane</keyword>
<evidence type="ECO:0000256" key="3">
    <source>
        <dbReference type="ARBA" id="ARBA00023163"/>
    </source>
</evidence>
<dbReference type="SUPFAM" id="SSF46689">
    <property type="entry name" value="Homeodomain-like"/>
    <property type="match status" value="1"/>
</dbReference>
<feature type="transmembrane region" description="Helical" evidence="4">
    <location>
        <begin position="302"/>
        <end position="321"/>
    </location>
</feature>
<protein>
    <submittedName>
        <fullName evidence="6">AraC family transcriptional regulator</fullName>
    </submittedName>
</protein>
<dbReference type="InterPro" id="IPR009057">
    <property type="entry name" value="Homeodomain-like_sf"/>
</dbReference>
<dbReference type="InterPro" id="IPR011990">
    <property type="entry name" value="TPR-like_helical_dom_sf"/>
</dbReference>
<dbReference type="Proteomes" id="UP000830583">
    <property type="component" value="Chromosome"/>
</dbReference>
<evidence type="ECO:0000256" key="4">
    <source>
        <dbReference type="SAM" id="Phobius"/>
    </source>
</evidence>
<dbReference type="PANTHER" id="PTHR43280">
    <property type="entry name" value="ARAC-FAMILY TRANSCRIPTIONAL REGULATOR"/>
    <property type="match status" value="1"/>
</dbReference>
<proteinExistence type="predicted"/>
<dbReference type="Gene3D" id="1.10.10.60">
    <property type="entry name" value="Homeodomain-like"/>
    <property type="match status" value="2"/>
</dbReference>
<keyword evidence="4" id="KW-0812">Transmembrane</keyword>
<dbReference type="Pfam" id="PF12833">
    <property type="entry name" value="HTH_18"/>
    <property type="match status" value="1"/>
</dbReference>
<organism evidence="6 7">
    <name type="scientific">Flavobacterium azooxidireducens</name>
    <dbReference type="NCBI Taxonomy" id="1871076"/>
    <lineage>
        <taxon>Bacteria</taxon>
        <taxon>Pseudomonadati</taxon>
        <taxon>Bacteroidota</taxon>
        <taxon>Flavobacteriia</taxon>
        <taxon>Flavobacteriales</taxon>
        <taxon>Flavobacteriaceae</taxon>
        <taxon>Flavobacterium</taxon>
    </lineage>
</organism>
<dbReference type="PANTHER" id="PTHR43280:SF2">
    <property type="entry name" value="HTH-TYPE TRANSCRIPTIONAL REGULATOR EXSA"/>
    <property type="match status" value="1"/>
</dbReference>
<dbReference type="PROSITE" id="PS01124">
    <property type="entry name" value="HTH_ARAC_FAMILY_2"/>
    <property type="match status" value="1"/>
</dbReference>